<reference evidence="2" key="1">
    <citation type="journal article" date="2023" name="Nat. Plants">
        <title>Single-cell RNA sequencing provides a high-resolution roadmap for understanding the multicellular compartmentation of specialized metabolism.</title>
        <authorList>
            <person name="Sun S."/>
            <person name="Shen X."/>
            <person name="Li Y."/>
            <person name="Li Y."/>
            <person name="Wang S."/>
            <person name="Li R."/>
            <person name="Zhang H."/>
            <person name="Shen G."/>
            <person name="Guo B."/>
            <person name="Wei J."/>
            <person name="Xu J."/>
            <person name="St-Pierre B."/>
            <person name="Chen S."/>
            <person name="Sun C."/>
        </authorList>
    </citation>
    <scope>NUCLEOTIDE SEQUENCE [LARGE SCALE GENOMIC DNA]</scope>
</reference>
<keyword evidence="2" id="KW-1185">Reference proteome</keyword>
<organism evidence="1 2">
    <name type="scientific">Catharanthus roseus</name>
    <name type="common">Madagascar periwinkle</name>
    <name type="synonym">Vinca rosea</name>
    <dbReference type="NCBI Taxonomy" id="4058"/>
    <lineage>
        <taxon>Eukaryota</taxon>
        <taxon>Viridiplantae</taxon>
        <taxon>Streptophyta</taxon>
        <taxon>Embryophyta</taxon>
        <taxon>Tracheophyta</taxon>
        <taxon>Spermatophyta</taxon>
        <taxon>Magnoliopsida</taxon>
        <taxon>eudicotyledons</taxon>
        <taxon>Gunneridae</taxon>
        <taxon>Pentapetalae</taxon>
        <taxon>asterids</taxon>
        <taxon>lamiids</taxon>
        <taxon>Gentianales</taxon>
        <taxon>Apocynaceae</taxon>
        <taxon>Rauvolfioideae</taxon>
        <taxon>Vinceae</taxon>
        <taxon>Catharanthinae</taxon>
        <taxon>Catharanthus</taxon>
    </lineage>
</organism>
<gene>
    <name evidence="1" type="ORF">M9H77_27279</name>
</gene>
<sequence>MKANTYLIVNRYQKSRTSDRRPYITLACEYGGAVRKKTKPIVDDEEEKVSIKRQGPYGAKKCGCPFKLKGEQMATIHKKYTMLLRRLRRTGTKHIRGSSLLKCIMGYNMPLLEAVGMTPTGKNFKVATAFMCNEQLLHTDGVWTSEVLHFGVETTNYAKNEHSVLKLWLSTCHGDLDTVFLNIISLIEGQIAEIKTSFEISKLKRKIWLEIKRAGEISDDPQSMCGHYLRKSHGLPCTCELVGQCVVSSKGYKSGIARRSLCSINNRPRNCSHEGTTEDESTKRDKSYWEYVSIAHRKIGKSSSSESGSRSGSGSGSDPSPRGRGRPPRSGRGRGRGRNSGRSNLSSVVNPDVHSTLF</sequence>
<evidence type="ECO:0000313" key="2">
    <source>
        <dbReference type="Proteomes" id="UP001060085"/>
    </source>
</evidence>
<dbReference type="EMBL" id="CM044706">
    <property type="protein sequence ID" value="KAI5658486.1"/>
    <property type="molecule type" value="Genomic_DNA"/>
</dbReference>
<comment type="caution">
    <text evidence="1">The sequence shown here is derived from an EMBL/GenBank/DDBJ whole genome shotgun (WGS) entry which is preliminary data.</text>
</comment>
<proteinExistence type="predicted"/>
<name>A0ACC0AG59_CATRO</name>
<accession>A0ACC0AG59</accession>
<evidence type="ECO:0000313" key="1">
    <source>
        <dbReference type="EMBL" id="KAI5658486.1"/>
    </source>
</evidence>
<dbReference type="Proteomes" id="UP001060085">
    <property type="component" value="Linkage Group LG06"/>
</dbReference>
<protein>
    <submittedName>
        <fullName evidence="1">Uncharacterized protein</fullName>
    </submittedName>
</protein>